<dbReference type="AlphaFoldDB" id="Q8Y809"/>
<dbReference type="PIR" id="AF1213">
    <property type="entry name" value="AF1213"/>
</dbReference>
<dbReference type="OrthoDB" id="2366231at2"/>
<evidence type="ECO:0000313" key="1">
    <source>
        <dbReference type="EMBL" id="CAC99188.1"/>
    </source>
</evidence>
<dbReference type="STRING" id="169963.gene:17593766"/>
<keyword evidence="2" id="KW-1185">Reference proteome</keyword>
<sequence length="96" mass="11550">MSGLTAELYELGFNCGIELEIYIQDTGIYTSLIIEGFRKGVDEPYQYDFYKQTFYPHYPNKVTVYGEHLRPSQLIERVERYFINRKKYMSERRNNT</sequence>
<dbReference type="KEGG" id="lmo:lmo1110"/>
<dbReference type="eggNOG" id="ENOG50347U4">
    <property type="taxonomic scope" value="Bacteria"/>
</dbReference>
<reference evidence="1 2" key="1">
    <citation type="journal article" date="2001" name="Science">
        <title>Comparative genomics of Listeria species.</title>
        <authorList>
            <person name="Glaser P."/>
            <person name="Frangeul L."/>
            <person name="Buchrieser C."/>
            <person name="Rusniok C."/>
            <person name="Amend A."/>
            <person name="Baquero F."/>
            <person name="Berche P."/>
            <person name="Bloecker H."/>
            <person name="Brandt P."/>
            <person name="Chakraborty T."/>
            <person name="Charbit A."/>
            <person name="Chetouani F."/>
            <person name="Couve E."/>
            <person name="de Daruvar A."/>
            <person name="Dehoux P."/>
            <person name="Domann E."/>
            <person name="Dominguez-Bernal G."/>
            <person name="Duchaud E."/>
            <person name="Durant L."/>
            <person name="Dussurget O."/>
            <person name="Entian K.-D."/>
            <person name="Fsihi H."/>
            <person name="Garcia-del Portillo F."/>
            <person name="Garrido P."/>
            <person name="Gautier L."/>
            <person name="Goebel W."/>
            <person name="Gomez-Lopez N."/>
            <person name="Hain T."/>
            <person name="Hauf J."/>
            <person name="Jackson D."/>
            <person name="Jones L.-M."/>
            <person name="Kaerst U."/>
            <person name="Kreft J."/>
            <person name="Kuhn M."/>
            <person name="Kunst F."/>
            <person name="Kurapkat G."/>
            <person name="Madueno E."/>
            <person name="Maitournam A."/>
            <person name="Mata Vicente J."/>
            <person name="Ng E."/>
            <person name="Nedjari H."/>
            <person name="Nordsiek G."/>
            <person name="Novella S."/>
            <person name="de Pablos B."/>
            <person name="Perez-Diaz J.-C."/>
            <person name="Purcell R."/>
            <person name="Remmel B."/>
            <person name="Rose M."/>
            <person name="Schlueter T."/>
            <person name="Simoes N."/>
            <person name="Tierrez A."/>
            <person name="Vazquez-Boland J.-A."/>
            <person name="Voss H."/>
            <person name="Wehland J."/>
            <person name="Cossart P."/>
        </authorList>
    </citation>
    <scope>NUCLEOTIDE SEQUENCE [LARGE SCALE GENOMIC DNA]</scope>
    <source>
        <strain evidence="2">ATCC BAA-679 / EGD-e</strain>
    </source>
</reference>
<organism evidence="1 2">
    <name type="scientific">Listeria monocytogenes serovar 1/2a (strain ATCC BAA-679 / EGD-e)</name>
    <dbReference type="NCBI Taxonomy" id="169963"/>
    <lineage>
        <taxon>Bacteria</taxon>
        <taxon>Bacillati</taxon>
        <taxon>Bacillota</taxon>
        <taxon>Bacilli</taxon>
        <taxon>Bacillales</taxon>
        <taxon>Listeriaceae</taxon>
        <taxon>Listeria</taxon>
    </lineage>
</organism>
<dbReference type="PaxDb" id="169963-lmo1110"/>
<evidence type="ECO:0000313" key="2">
    <source>
        <dbReference type="Proteomes" id="UP000000817"/>
    </source>
</evidence>
<protein>
    <submittedName>
        <fullName evidence="1">Lmo1110 protein</fullName>
    </submittedName>
</protein>
<dbReference type="RefSeq" id="WP_010989675.1">
    <property type="nucleotide sequence ID" value="NC_003210.1"/>
</dbReference>
<gene>
    <name evidence="1" type="ordered locus">lmo1110</name>
</gene>
<dbReference type="BioCyc" id="LMON169963:LMO1110-MONOMER"/>
<proteinExistence type="predicted"/>
<dbReference type="EMBL" id="AL591977">
    <property type="protein sequence ID" value="CAC99188.1"/>
    <property type="molecule type" value="Genomic_DNA"/>
</dbReference>
<name>Q8Y809_LISMO</name>
<accession>Q8Y809</accession>
<dbReference type="EnsemblBacteria" id="CAC99188">
    <property type="protein sequence ID" value="CAC99188"/>
    <property type="gene ID" value="CAC99188"/>
</dbReference>
<dbReference type="RefSeq" id="NP_464635.1">
    <property type="nucleotide sequence ID" value="NC_003210.1"/>
</dbReference>
<dbReference type="HOGENOM" id="CLU_2368459_0_0_9"/>
<dbReference type="GeneID" id="986532"/>
<dbReference type="Proteomes" id="UP000000817">
    <property type="component" value="Chromosome"/>
</dbReference>